<dbReference type="AlphaFoldDB" id="A0A8S1LFX7"/>
<comment type="caution">
    <text evidence="1">The sequence shown here is derived from an EMBL/GenBank/DDBJ whole genome shotgun (WGS) entry which is preliminary data.</text>
</comment>
<accession>A0A8S1LFX7</accession>
<name>A0A8S1LFX7_9CILI</name>
<evidence type="ECO:0000313" key="1">
    <source>
        <dbReference type="EMBL" id="CAD8066640.1"/>
    </source>
</evidence>
<proteinExistence type="predicted"/>
<protein>
    <submittedName>
        <fullName evidence="1">Uncharacterized protein</fullName>
    </submittedName>
</protein>
<dbReference type="EMBL" id="CAJJDN010000022">
    <property type="protein sequence ID" value="CAD8066640.1"/>
    <property type="molecule type" value="Genomic_DNA"/>
</dbReference>
<sequence length="46" mass="5564">MFFKKVIPDQNLIVQQIMKIYLQKKIIVIIVQIHKEKITYSFLITD</sequence>
<keyword evidence="2" id="KW-1185">Reference proteome</keyword>
<dbReference type="Proteomes" id="UP000692954">
    <property type="component" value="Unassembled WGS sequence"/>
</dbReference>
<evidence type="ECO:0000313" key="2">
    <source>
        <dbReference type="Proteomes" id="UP000692954"/>
    </source>
</evidence>
<gene>
    <name evidence="1" type="ORF">PSON_ATCC_30995.1.T0220007</name>
</gene>
<organism evidence="1 2">
    <name type="scientific">Paramecium sonneborni</name>
    <dbReference type="NCBI Taxonomy" id="65129"/>
    <lineage>
        <taxon>Eukaryota</taxon>
        <taxon>Sar</taxon>
        <taxon>Alveolata</taxon>
        <taxon>Ciliophora</taxon>
        <taxon>Intramacronucleata</taxon>
        <taxon>Oligohymenophorea</taxon>
        <taxon>Peniculida</taxon>
        <taxon>Parameciidae</taxon>
        <taxon>Paramecium</taxon>
    </lineage>
</organism>
<reference evidence="1" key="1">
    <citation type="submission" date="2021-01" db="EMBL/GenBank/DDBJ databases">
        <authorList>
            <consortium name="Genoscope - CEA"/>
            <person name="William W."/>
        </authorList>
    </citation>
    <scope>NUCLEOTIDE SEQUENCE</scope>
</reference>